<dbReference type="GO" id="GO:0030150">
    <property type="term" value="P:protein import into mitochondrial matrix"/>
    <property type="evidence" value="ECO:0000318"/>
    <property type="project" value="GO_Central"/>
</dbReference>
<comment type="subcellular location">
    <subcellularLocation>
        <location evidence="1">Mitochondrion inner membrane</location>
        <topology evidence="1">Multi-pass membrane protein</topology>
    </subcellularLocation>
</comment>
<protein>
    <submittedName>
        <fullName evidence="12">Mitochondrial import inner membrane translocase subunit TIM17-1-like</fullName>
    </submittedName>
</protein>
<evidence type="ECO:0000256" key="4">
    <source>
        <dbReference type="ARBA" id="ARBA00022692"/>
    </source>
</evidence>
<evidence type="ECO:0000256" key="5">
    <source>
        <dbReference type="ARBA" id="ARBA00022792"/>
    </source>
</evidence>
<keyword evidence="11" id="KW-1185">Reference proteome</keyword>
<comment type="similarity">
    <text evidence="2">Belongs to the Tim17/Tim22/Tim23 family.</text>
</comment>
<evidence type="ECO:0000256" key="6">
    <source>
        <dbReference type="ARBA" id="ARBA00022927"/>
    </source>
</evidence>
<dbReference type="GeneID" id="110775517"/>
<keyword evidence="9" id="KW-0496">Mitochondrion</keyword>
<reference evidence="11" key="1">
    <citation type="journal article" date="2021" name="Nat. Commun.">
        <title>Genomic analyses provide insights into spinach domestication and the genetic basis of agronomic traits.</title>
        <authorList>
            <person name="Cai X."/>
            <person name="Sun X."/>
            <person name="Xu C."/>
            <person name="Sun H."/>
            <person name="Wang X."/>
            <person name="Ge C."/>
            <person name="Zhang Z."/>
            <person name="Wang Q."/>
            <person name="Fei Z."/>
            <person name="Jiao C."/>
            <person name="Wang Q."/>
        </authorList>
    </citation>
    <scope>NUCLEOTIDE SEQUENCE [LARGE SCALE GENOMIC DNA]</scope>
    <source>
        <strain evidence="11">cv. Varoflay</strain>
    </source>
</reference>
<dbReference type="KEGG" id="soe:110775517"/>
<evidence type="ECO:0000256" key="7">
    <source>
        <dbReference type="ARBA" id="ARBA00022989"/>
    </source>
</evidence>
<keyword evidence="10" id="KW-0472">Membrane</keyword>
<evidence type="ECO:0000256" key="1">
    <source>
        <dbReference type="ARBA" id="ARBA00004448"/>
    </source>
</evidence>
<dbReference type="Pfam" id="PF02466">
    <property type="entry name" value="Tim17"/>
    <property type="match status" value="1"/>
</dbReference>
<sequence>MAAYDPPPTFTYRIAKEAGTGFSIGALASTPYHFYKGIASMPRGSRITGGLQNIRMRSPATAGSWAVWCSLFGASECAAAHLRAKEDPWNTIIGGAAASGILTLRKGPGPTVRAALFTGWLIGLVEGVQIVMANRFKSTAQGVPVQIVQQEPAGALPDDLRLFLSSTQLSINEKQN</sequence>
<evidence type="ECO:0000313" key="11">
    <source>
        <dbReference type="Proteomes" id="UP000813463"/>
    </source>
</evidence>
<dbReference type="GO" id="GO:0008320">
    <property type="term" value="F:protein transmembrane transporter activity"/>
    <property type="evidence" value="ECO:0007669"/>
    <property type="project" value="TreeGrafter"/>
</dbReference>
<keyword evidence="3" id="KW-0813">Transport</keyword>
<name>A0A9R0JI29_SPIOL</name>
<evidence type="ECO:0000256" key="8">
    <source>
        <dbReference type="ARBA" id="ARBA00023010"/>
    </source>
</evidence>
<keyword evidence="8" id="KW-0811">Translocation</keyword>
<dbReference type="RefSeq" id="XP_021835810.2">
    <property type="nucleotide sequence ID" value="XM_021980118.2"/>
</dbReference>
<dbReference type="AlphaFoldDB" id="A0A9R0JI29"/>
<dbReference type="PANTHER" id="PTHR10485:SF0">
    <property type="entry name" value="AT05822P-RELATED"/>
    <property type="match status" value="1"/>
</dbReference>
<evidence type="ECO:0000256" key="3">
    <source>
        <dbReference type="ARBA" id="ARBA00022448"/>
    </source>
</evidence>
<reference evidence="12" key="2">
    <citation type="submission" date="2025-08" db="UniProtKB">
        <authorList>
            <consortium name="RefSeq"/>
        </authorList>
    </citation>
    <scope>IDENTIFICATION</scope>
    <source>
        <tissue evidence="12">Leaf</tissue>
    </source>
</reference>
<evidence type="ECO:0000256" key="10">
    <source>
        <dbReference type="ARBA" id="ARBA00023136"/>
    </source>
</evidence>
<proteinExistence type="inferred from homology"/>
<evidence type="ECO:0000256" key="2">
    <source>
        <dbReference type="ARBA" id="ARBA00008444"/>
    </source>
</evidence>
<keyword evidence="7" id="KW-1133">Transmembrane helix</keyword>
<evidence type="ECO:0000313" key="12">
    <source>
        <dbReference type="RefSeq" id="XP_021835810.2"/>
    </source>
</evidence>
<keyword evidence="4" id="KW-0812">Transmembrane</keyword>
<accession>A0A9R0JI29</accession>
<organism evidence="11 12">
    <name type="scientific">Spinacia oleracea</name>
    <name type="common">Spinach</name>
    <dbReference type="NCBI Taxonomy" id="3562"/>
    <lineage>
        <taxon>Eukaryota</taxon>
        <taxon>Viridiplantae</taxon>
        <taxon>Streptophyta</taxon>
        <taxon>Embryophyta</taxon>
        <taxon>Tracheophyta</taxon>
        <taxon>Spermatophyta</taxon>
        <taxon>Magnoliopsida</taxon>
        <taxon>eudicotyledons</taxon>
        <taxon>Gunneridae</taxon>
        <taxon>Pentapetalae</taxon>
        <taxon>Caryophyllales</taxon>
        <taxon>Chenopodiaceae</taxon>
        <taxon>Chenopodioideae</taxon>
        <taxon>Anserineae</taxon>
        <taxon>Spinacia</taxon>
    </lineage>
</organism>
<evidence type="ECO:0000256" key="9">
    <source>
        <dbReference type="ARBA" id="ARBA00023128"/>
    </source>
</evidence>
<keyword evidence="5" id="KW-0999">Mitochondrion inner membrane</keyword>
<dbReference type="PANTHER" id="PTHR10485">
    <property type="entry name" value="MITOCHONDRIAL IMPORT INNER MEMBRANE TRANSLOCASE SUBUNIT TIM-17"/>
    <property type="match status" value="1"/>
</dbReference>
<keyword evidence="6" id="KW-0653">Protein transport</keyword>
<gene>
    <name evidence="12" type="primary">LOC110775517</name>
</gene>
<dbReference type="Proteomes" id="UP000813463">
    <property type="component" value="Chromosome 2"/>
</dbReference>
<dbReference type="GO" id="GO:0005744">
    <property type="term" value="C:TIM23 mitochondrial import inner membrane translocase complex"/>
    <property type="evidence" value="ECO:0000318"/>
    <property type="project" value="GO_Central"/>
</dbReference>